<proteinExistence type="predicted"/>
<gene>
    <name evidence="2" type="ORF">Ahy_A08g038355</name>
</gene>
<comment type="caution">
    <text evidence="2">The sequence shown here is derived from an EMBL/GenBank/DDBJ whole genome shotgun (WGS) entry which is preliminary data.</text>
</comment>
<feature type="region of interest" description="Disordered" evidence="1">
    <location>
        <begin position="254"/>
        <end position="285"/>
    </location>
</feature>
<accession>A0A445BTE3</accession>
<evidence type="ECO:0008006" key="4">
    <source>
        <dbReference type="Google" id="ProtNLM"/>
    </source>
</evidence>
<dbReference type="AlphaFoldDB" id="A0A445BTE3"/>
<sequence>MKAKRKEDYEIVERGRINEHQGMVNRGMKEKFKKLSMDVQGKKMHWGISEEDEDEEVGRKEPVEWEAQLAKKMKLELNLKRKRKNKQVLMPNNEEWKGKQEDRGIFVYENPVFQKRRKLWQELTVSNKNKEEPQAYLGDFNDILSQEEKGKLDRVLLNWKWMQIFQNAILKASLAVSSDHCALILETQSLIQTRKNFRFETFWAEHEEHKEVIKRSWLLEDGNENCWNQFIRKRNRCKRELIEWSKRNKNGLPLRERGEECQGGEKSQQSLNKSGERNRVTWRPPPKEWLKVNTDAAFQKKTSMTAAAVVVVKDW</sequence>
<organism evidence="2 3">
    <name type="scientific">Arachis hypogaea</name>
    <name type="common">Peanut</name>
    <dbReference type="NCBI Taxonomy" id="3818"/>
    <lineage>
        <taxon>Eukaryota</taxon>
        <taxon>Viridiplantae</taxon>
        <taxon>Streptophyta</taxon>
        <taxon>Embryophyta</taxon>
        <taxon>Tracheophyta</taxon>
        <taxon>Spermatophyta</taxon>
        <taxon>Magnoliopsida</taxon>
        <taxon>eudicotyledons</taxon>
        <taxon>Gunneridae</taxon>
        <taxon>Pentapetalae</taxon>
        <taxon>rosids</taxon>
        <taxon>fabids</taxon>
        <taxon>Fabales</taxon>
        <taxon>Fabaceae</taxon>
        <taxon>Papilionoideae</taxon>
        <taxon>50 kb inversion clade</taxon>
        <taxon>dalbergioids sensu lato</taxon>
        <taxon>Dalbergieae</taxon>
        <taxon>Pterocarpus clade</taxon>
        <taxon>Arachis</taxon>
    </lineage>
</organism>
<evidence type="ECO:0000313" key="2">
    <source>
        <dbReference type="EMBL" id="RYR41922.1"/>
    </source>
</evidence>
<reference evidence="2 3" key="1">
    <citation type="submission" date="2019-01" db="EMBL/GenBank/DDBJ databases">
        <title>Sequencing of cultivated peanut Arachis hypogaea provides insights into genome evolution and oil improvement.</title>
        <authorList>
            <person name="Chen X."/>
        </authorList>
    </citation>
    <scope>NUCLEOTIDE SEQUENCE [LARGE SCALE GENOMIC DNA]</scope>
    <source>
        <strain evidence="3">cv. Fuhuasheng</strain>
        <tissue evidence="2">Leaves</tissue>
    </source>
</reference>
<dbReference type="Proteomes" id="UP000289738">
    <property type="component" value="Chromosome A08"/>
</dbReference>
<dbReference type="EMBL" id="SDMP01000008">
    <property type="protein sequence ID" value="RYR41922.1"/>
    <property type="molecule type" value="Genomic_DNA"/>
</dbReference>
<evidence type="ECO:0000313" key="3">
    <source>
        <dbReference type="Proteomes" id="UP000289738"/>
    </source>
</evidence>
<feature type="compositionally biased region" description="Basic and acidic residues" evidence="1">
    <location>
        <begin position="274"/>
        <end position="285"/>
    </location>
</feature>
<protein>
    <recommendedName>
        <fullName evidence="4">Endonuclease/exonuclease/phosphatase domain-containing protein</fullName>
    </recommendedName>
</protein>
<evidence type="ECO:0000256" key="1">
    <source>
        <dbReference type="SAM" id="MobiDB-lite"/>
    </source>
</evidence>
<name>A0A445BTE3_ARAHY</name>
<keyword evidence="3" id="KW-1185">Reference proteome</keyword>